<dbReference type="Gene3D" id="1.20.1160.11">
    <property type="entry name" value="Paired amphipathic helix"/>
    <property type="match status" value="3"/>
</dbReference>
<name>A0A7R8X1C4_9CRUS</name>
<evidence type="ECO:0000256" key="15">
    <source>
        <dbReference type="ARBA" id="ARBA00068512"/>
    </source>
</evidence>
<keyword evidence="12 18" id="KW-0539">Nucleus</keyword>
<dbReference type="PROSITE" id="PS51477">
    <property type="entry name" value="PAH"/>
    <property type="match status" value="3"/>
</dbReference>
<dbReference type="EMBL" id="LR899711">
    <property type="protein sequence ID" value="CAD7241914.1"/>
    <property type="molecule type" value="Genomic_DNA"/>
</dbReference>
<evidence type="ECO:0000256" key="9">
    <source>
        <dbReference type="ARBA" id="ARBA00023054"/>
    </source>
</evidence>
<dbReference type="GO" id="GO:0048511">
    <property type="term" value="P:rhythmic process"/>
    <property type="evidence" value="ECO:0007669"/>
    <property type="project" value="UniProtKB-KW"/>
</dbReference>
<dbReference type="FunFam" id="1.20.1160.11:FF:000002">
    <property type="entry name" value="Paired amphipathic helix protein SIN3"/>
    <property type="match status" value="1"/>
</dbReference>
<sequence length="1655" mass="183605">MKRLQASIGPTSGSVTPAASTEPVDIAPSPHSGPSDAQPPPVGLAAAVGGSDGFGKYPATPGSALAHPRVIPVPVAAALSSLSSLTTAAVAASRVPTPGTNQAFALKPVITTAPAPLVASIPGKDSGSTITNSGVTACNTGTVVCTPPPPAPMQASVQQYPIQAGYPPIPPSQHPPNVMPPSMGPGIHPVPGPGPGVLHGHAVAPVPGAPTKVIPTPARSNPVPSPPAPPARQRVHGPLGSPSPPSGPPLPTSQQQQQQFQRLKVEDALSYLDQVKFKFGNQPHVYNDFLDIMKEFKSQSINTPGVIQRVSNLFKGHPELIVGFNTFLPPGYKIEVQTNGQVTCPSSGNATLHTTTVVHTPQGIHTHHSSSPAPLTLPPQPSIHPAPSGPPIGAPVAPTAIPPRPLIPPLVTPTNVPQSKTPPHQPQGAPLPAHITSTTPRTSRESSPHLVGEPSYLPAPPPHVPPPTISGPPASHHVPTVPALPPSQPAEPIVQQRSPQSLVAPPPAAPQNQPEFNHAINYVNKIKNRFQGQPNVYKQFLEILHTYQKEQQHQRSMKDGGLGPGFGKSLSEAEVYTKVARLFENQEDLLQEFGQFLPDATNGSMFGEAWTAFKVKKPVSSKVTSNDHVSASKRPPVKTLPNSQSTFHPHNQVIPPVPPAPATKAPMPNASIPPYPPVKRPPGLLGTVPGQPQLPGQGQPPAKKPRMTSIRDVSLAEAAKYGTLNEFAFFDKVHKALGTGVVYENFLRCLLLFNQEVISRGELLQIVQPFLARFPDLYRWFKDFIGFKNGAHAVIEPIPNSALRERSDKVGLARAMEIDYSTCKRLGASYCALPKTFVPPRCTGETELSKEVLNMTWVSFPSWSEDSTFVSSRKTQFEEQIYRCEDERFELDTVLELNASAIKSLEGVMKKISHMSPEEQARFRLDDTLGGRSTVHNQRAIKRIYGERSPEIIEGLKKNPAVAIPVVLRRLKMKQEEWREAQKGFNKIWNEQNEKYFLKSLDHQGINFKQTDVKYLRSKSLLNEIETLYDERTEQAEDNGMDAPSGPHLTLEYPDRSVLIDAGNLMIHHARRQPGITKDDKRRIKTIVRHTVPDLFHMPRQELSDDEDEEEDGEGGNCKESEKLVEKEPNEKRRNWNQTEETEHVRSKDSKKEGKKEQDCKSPESDPDFPPSSESAMAYSNNPDEEYSMLLGNNPWYVFLRLHHLLCTRLAKILHAAAGLAAEEKQEKKQQSPSVAVALRLRPKSTLEIPCLQVVSNAAAQFFHTFFCIIFASGEIEIEDYYPAFLDMVKNYLDGNLDSSAYEDTLREMFGIHAYVAFTLDKLISNAVRQLQNIVTDEVSTKCWTLYQTQASKNATGGRVDTAHMRYAKEYAYQRKGEMLLPDENCFKIIIFKNDCKMSIELLDTDTREESDGERDSNIHEAGKWSEYVDQYLRQGREESEDNNKVKYSGNISDKLREVLLRKPVFLPRNLSRCPRDRIRFIARDHPQDGNNRLRPTVELEEGKEYLDLLLEPLKDRMKETDEAEKERGPIVEDNLQCRFQLNNRRMVFVGNSAFHLYHEKALSRAHQSHEPVSHRLNSRFRDWHAKWTSEHVSDSQQKSTLEWLLGKRDSLRTNRTEVFTDNDVKRPPYVTYNRYRVVPGPGFSSDRDRRDDGT</sequence>
<feature type="region of interest" description="Disordered" evidence="19">
    <location>
        <begin position="622"/>
        <end position="707"/>
    </location>
</feature>
<dbReference type="PANTHER" id="PTHR12346">
    <property type="entry name" value="SIN3B-RELATED"/>
    <property type="match status" value="1"/>
</dbReference>
<evidence type="ECO:0000256" key="10">
    <source>
        <dbReference type="ARBA" id="ARBA00023108"/>
    </source>
</evidence>
<dbReference type="InterPro" id="IPR013194">
    <property type="entry name" value="HDAC_interact_dom"/>
</dbReference>
<dbReference type="SMART" id="SM00761">
    <property type="entry name" value="HDAC_interact"/>
    <property type="match status" value="1"/>
</dbReference>
<feature type="compositionally biased region" description="Pro residues" evidence="19">
    <location>
        <begin position="375"/>
        <end position="393"/>
    </location>
</feature>
<comment type="subunit">
    <text evidence="14">Interacts with ARID4B, BRMS1L, HCFC1, HDAC1, HDAC2, MXI1, SAP30L, SAP130, SFPQ and TOPORS. Interacts with OGT (via TPRs 1-6); the interaction mediates transcriptional repression in parallel with histone deacetylase. Interacts with BAZ2A, MXD1, MXD3, MXD4, MBD2, DACH1, NCOR1, NR4A2, REST, RLIM, SAP30, SETDB1, SMYD2, and SUDS3. Interacts with PHF12 in a complex composed of HDAC1, PHF12 and SAP30. Interacts with TET1; the interaction recruits SIN3A to gene promoters. The large PER complex involved in the histone deacetylation is composed of at least HDAC1, PER2, SFPQ and SIN3A. Interacts with KLF11. Interacts with PPHLN1. Found in a complex with YY1, GON4L and HDAC1. Interacts (via PAH2) with FOXK1. Interacts with FOXK2. Found in a complex composed of at least SINHCAF, SIN3A, HDAC1, SAP30, RBBP4, OGT and TET1. Interacts with SINHCAF. Interacts with SPHK2.</text>
</comment>
<feature type="region of interest" description="Disordered" evidence="19">
    <location>
        <begin position="362"/>
        <end position="512"/>
    </location>
</feature>
<keyword evidence="2" id="KW-0678">Repressor</keyword>
<comment type="function">
    <text evidence="13">Acts as a transcriptional repressor. Corepressor for REST. Interacts with MXI1 to repress MYC responsive genes and antagonize MYC oncogenic activities. Also interacts with MXD1-MAX heterodimers to repress transcription by tethering SIN3A to DNA. Acts cooperatively with OGT to repress transcription in parallel with histone deacetylation. Involved in the control of the circadian rhythms. Required for the transcriptional repression of circadian target genes, such as PER1, mediated by the large PER complex through histone deacetylation. Cooperates with FOXK1 to regulate cell cycle progression probably by repressing cell cycle inhibitor genes expression. Required for cortical neuron differentiation and callosal axon elongation.</text>
</comment>
<feature type="compositionally biased region" description="Basic and acidic residues" evidence="19">
    <location>
        <begin position="1141"/>
        <end position="1164"/>
    </location>
</feature>
<evidence type="ECO:0000256" key="5">
    <source>
        <dbReference type="ARBA" id="ARBA00022737"/>
    </source>
</evidence>
<feature type="compositionally biased region" description="Polar residues" evidence="19">
    <location>
        <begin position="640"/>
        <end position="649"/>
    </location>
</feature>
<feature type="region of interest" description="Disordered" evidence="19">
    <location>
        <begin position="1071"/>
        <end position="1180"/>
    </location>
</feature>
<keyword evidence="3" id="KW-1017">Isopeptide bond</keyword>
<proteinExistence type="predicted"/>
<dbReference type="PANTHER" id="PTHR12346:SF0">
    <property type="entry name" value="SIN3A, ISOFORM G"/>
    <property type="match status" value="1"/>
</dbReference>
<dbReference type="InterPro" id="IPR039774">
    <property type="entry name" value="Sin3-like"/>
</dbReference>
<feature type="compositionally biased region" description="Pro residues" evidence="19">
    <location>
        <begin position="400"/>
        <end position="411"/>
    </location>
</feature>
<keyword evidence="10" id="KW-0090">Biological rhythms</keyword>
<dbReference type="GO" id="GO:0005730">
    <property type="term" value="C:nucleolus"/>
    <property type="evidence" value="ECO:0007669"/>
    <property type="project" value="UniProtKB-SubCell"/>
</dbReference>
<dbReference type="InterPro" id="IPR003822">
    <property type="entry name" value="PAH"/>
</dbReference>
<evidence type="ECO:0000256" key="12">
    <source>
        <dbReference type="ARBA" id="ARBA00023242"/>
    </source>
</evidence>
<evidence type="ECO:0000256" key="17">
    <source>
        <dbReference type="ARBA" id="ARBA00081271"/>
    </source>
</evidence>
<feature type="compositionally biased region" description="Pro residues" evidence="19">
    <location>
        <begin position="671"/>
        <end position="680"/>
    </location>
</feature>
<dbReference type="FunFam" id="1.20.1160.11:FF:000004">
    <property type="entry name" value="Paired amphipathic helix protein Sin3a"/>
    <property type="match status" value="1"/>
</dbReference>
<feature type="region of interest" description="Disordered" evidence="19">
    <location>
        <begin position="1"/>
        <end position="47"/>
    </location>
</feature>
<dbReference type="GO" id="GO:0070822">
    <property type="term" value="C:Sin3-type complex"/>
    <property type="evidence" value="ECO:0007669"/>
    <property type="project" value="TreeGrafter"/>
</dbReference>
<dbReference type="Pfam" id="PF08295">
    <property type="entry name" value="Sin3_corepress"/>
    <property type="match status" value="1"/>
</dbReference>
<evidence type="ECO:0000313" key="21">
    <source>
        <dbReference type="EMBL" id="CAD7241914.1"/>
    </source>
</evidence>
<evidence type="ECO:0000256" key="11">
    <source>
        <dbReference type="ARBA" id="ARBA00023163"/>
    </source>
</evidence>
<dbReference type="OrthoDB" id="10265969at2759"/>
<evidence type="ECO:0000256" key="8">
    <source>
        <dbReference type="ARBA" id="ARBA00023015"/>
    </source>
</evidence>
<feature type="compositionally biased region" description="Acidic residues" evidence="19">
    <location>
        <begin position="1104"/>
        <end position="1114"/>
    </location>
</feature>
<keyword evidence="4" id="KW-0597">Phosphoprotein</keyword>
<dbReference type="Proteomes" id="UP000677054">
    <property type="component" value="Unassembled WGS sequence"/>
</dbReference>
<comment type="subcellular location">
    <subcellularLocation>
        <location evidence="1">Nucleus</location>
        <location evidence="1">Nucleolus</location>
    </subcellularLocation>
</comment>
<feature type="compositionally biased region" description="Polar residues" evidence="19">
    <location>
        <begin position="8"/>
        <end position="19"/>
    </location>
</feature>
<dbReference type="GO" id="GO:0000122">
    <property type="term" value="P:negative regulation of transcription by RNA polymerase II"/>
    <property type="evidence" value="ECO:0007669"/>
    <property type="project" value="TreeGrafter"/>
</dbReference>
<evidence type="ECO:0000256" key="2">
    <source>
        <dbReference type="ARBA" id="ARBA00022491"/>
    </source>
</evidence>
<feature type="compositionally biased region" description="Low complexity" evidence="19">
    <location>
        <begin position="681"/>
        <end position="701"/>
    </location>
</feature>
<keyword evidence="9" id="KW-0175">Coiled coil</keyword>
<dbReference type="InterPro" id="IPR036600">
    <property type="entry name" value="PAH_sf"/>
</dbReference>
<evidence type="ECO:0000256" key="18">
    <source>
        <dbReference type="PROSITE-ProRule" id="PRU00810"/>
    </source>
</evidence>
<organism evidence="21">
    <name type="scientific">Darwinula stevensoni</name>
    <dbReference type="NCBI Taxonomy" id="69355"/>
    <lineage>
        <taxon>Eukaryota</taxon>
        <taxon>Metazoa</taxon>
        <taxon>Ecdysozoa</taxon>
        <taxon>Arthropoda</taxon>
        <taxon>Crustacea</taxon>
        <taxon>Oligostraca</taxon>
        <taxon>Ostracoda</taxon>
        <taxon>Podocopa</taxon>
        <taxon>Podocopida</taxon>
        <taxon>Darwinulocopina</taxon>
        <taxon>Darwinuloidea</taxon>
        <taxon>Darwinulidae</taxon>
        <taxon>Darwinula</taxon>
    </lineage>
</organism>
<evidence type="ECO:0000256" key="14">
    <source>
        <dbReference type="ARBA" id="ARBA00061761"/>
    </source>
</evidence>
<reference evidence="21" key="1">
    <citation type="submission" date="2020-11" db="EMBL/GenBank/DDBJ databases">
        <authorList>
            <person name="Tran Van P."/>
        </authorList>
    </citation>
    <scope>NUCLEOTIDE SEQUENCE</scope>
</reference>
<evidence type="ECO:0000259" key="20">
    <source>
        <dbReference type="SMART" id="SM00761"/>
    </source>
</evidence>
<evidence type="ECO:0000256" key="13">
    <source>
        <dbReference type="ARBA" id="ARBA00056268"/>
    </source>
</evidence>
<dbReference type="GO" id="GO:0003714">
    <property type="term" value="F:transcription corepressor activity"/>
    <property type="evidence" value="ECO:0007669"/>
    <property type="project" value="InterPro"/>
</dbReference>
<evidence type="ECO:0000313" key="22">
    <source>
        <dbReference type="Proteomes" id="UP000677054"/>
    </source>
</evidence>
<keyword evidence="11" id="KW-0804">Transcription</keyword>
<feature type="region of interest" description="Disordered" evidence="19">
    <location>
        <begin position="200"/>
        <end position="261"/>
    </location>
</feature>
<gene>
    <name evidence="21" type="ORF">DSTB1V02_LOCUS1890</name>
</gene>
<feature type="domain" description="Histone deacetylase interacting" evidence="20">
    <location>
        <begin position="822"/>
        <end position="922"/>
    </location>
</feature>
<dbReference type="SUPFAM" id="SSF47762">
    <property type="entry name" value="PAH2 domain"/>
    <property type="match status" value="3"/>
</dbReference>
<accession>A0A7R8X1C4</accession>
<keyword evidence="8" id="KW-0805">Transcription regulation</keyword>
<feature type="compositionally biased region" description="Low complexity" evidence="19">
    <location>
        <begin position="252"/>
        <end position="261"/>
    </location>
</feature>
<dbReference type="GO" id="GO:0061629">
    <property type="term" value="F:RNA polymerase II-specific DNA-binding transcription factor binding"/>
    <property type="evidence" value="ECO:0007669"/>
    <property type="project" value="UniProtKB-ARBA"/>
</dbReference>
<evidence type="ECO:0000256" key="3">
    <source>
        <dbReference type="ARBA" id="ARBA00022499"/>
    </source>
</evidence>
<keyword evidence="5" id="KW-0677">Repeat</keyword>
<keyword evidence="7" id="KW-0007">Acetylation</keyword>
<dbReference type="Pfam" id="PF16879">
    <property type="entry name" value="Sin3a_C"/>
    <property type="match status" value="1"/>
</dbReference>
<feature type="compositionally biased region" description="Pro residues" evidence="19">
    <location>
        <begin position="241"/>
        <end position="251"/>
    </location>
</feature>
<dbReference type="EMBL" id="CAJPEV010000194">
    <property type="protein sequence ID" value="CAG0882133.1"/>
    <property type="molecule type" value="Genomic_DNA"/>
</dbReference>
<evidence type="ECO:0000256" key="19">
    <source>
        <dbReference type="SAM" id="MobiDB-lite"/>
    </source>
</evidence>
<evidence type="ECO:0000256" key="6">
    <source>
        <dbReference type="ARBA" id="ARBA00022843"/>
    </source>
</evidence>
<protein>
    <recommendedName>
        <fullName evidence="15">Paired amphipathic helix protein Sin3a</fullName>
    </recommendedName>
    <alternativeName>
        <fullName evidence="16">Histone deacetylase complex subunit Sin3a</fullName>
    </alternativeName>
    <alternativeName>
        <fullName evidence="17">Transcriptional corepressor Sin3a</fullName>
    </alternativeName>
</protein>
<evidence type="ECO:0000256" key="7">
    <source>
        <dbReference type="ARBA" id="ARBA00022990"/>
    </source>
</evidence>
<dbReference type="FunFam" id="1.20.1160.11:FF:000001">
    <property type="entry name" value="Paired amphipathic helix protein Sin3"/>
    <property type="match status" value="1"/>
</dbReference>
<evidence type="ECO:0000256" key="4">
    <source>
        <dbReference type="ARBA" id="ARBA00022553"/>
    </source>
</evidence>
<evidence type="ECO:0000256" key="16">
    <source>
        <dbReference type="ARBA" id="ARBA00075105"/>
    </source>
</evidence>
<evidence type="ECO:0000256" key="1">
    <source>
        <dbReference type="ARBA" id="ARBA00004604"/>
    </source>
</evidence>
<feature type="compositionally biased region" description="Pro residues" evidence="19">
    <location>
        <begin position="457"/>
        <end position="470"/>
    </location>
</feature>
<dbReference type="Pfam" id="PF02671">
    <property type="entry name" value="PAH"/>
    <property type="match status" value="3"/>
</dbReference>
<keyword evidence="6" id="KW-0832">Ubl conjugation</keyword>
<dbReference type="InterPro" id="IPR031693">
    <property type="entry name" value="Sin3_C"/>
</dbReference>
<feature type="compositionally biased region" description="Basic and acidic residues" evidence="19">
    <location>
        <begin position="1117"/>
        <end position="1134"/>
    </location>
</feature>
<keyword evidence="22" id="KW-1185">Reference proteome</keyword>